<comment type="caution">
    <text evidence="2">The sequence shown here is derived from an EMBL/GenBank/DDBJ whole genome shotgun (WGS) entry which is preliminary data.</text>
</comment>
<feature type="signal peptide" evidence="1">
    <location>
        <begin position="1"/>
        <end position="20"/>
    </location>
</feature>
<gene>
    <name evidence="2" type="ORF">AGR2A_Cc140111</name>
</gene>
<evidence type="ECO:0000256" key="1">
    <source>
        <dbReference type="SAM" id="SignalP"/>
    </source>
</evidence>
<accession>A0A9W5AZS9</accession>
<feature type="chain" id="PRO_5040752423" description="Secreted protein" evidence="1">
    <location>
        <begin position="21"/>
        <end position="262"/>
    </location>
</feature>
<evidence type="ECO:0008006" key="4">
    <source>
        <dbReference type="Google" id="ProtNLM"/>
    </source>
</evidence>
<reference evidence="2 3" key="1">
    <citation type="submission" date="2016-01" db="EMBL/GenBank/DDBJ databases">
        <authorList>
            <person name="Regsiter A."/>
            <person name="william w."/>
        </authorList>
    </citation>
    <scope>NUCLEOTIDE SEQUENCE [LARGE SCALE GENOMIC DNA]</scope>
    <source>
        <strain evidence="2 3">CFBP 5494</strain>
    </source>
</reference>
<evidence type="ECO:0000313" key="3">
    <source>
        <dbReference type="Proteomes" id="UP000191933"/>
    </source>
</evidence>
<dbReference type="Proteomes" id="UP000191933">
    <property type="component" value="Unassembled WGS sequence"/>
</dbReference>
<protein>
    <recommendedName>
        <fullName evidence="4">Secreted protein</fullName>
    </recommendedName>
</protein>
<keyword evidence="1" id="KW-0732">Signal</keyword>
<sequence>MRHIWLAASIASVAAVPAHASWEYAEWGMSPEQVVQASKGAAKKPSKADEYDDPDISHLLSAPARIGKAKGTAKFNFSAAGTLDTVRIAFPDPKTCSAVRKTLTAEYGKPRASEGSGGNYYVWAKTKEGNRIVLSSYPEIWCFAQFSAPGYRPQEKKQQTEKAVSNTVDTLMGEFNAGQKSAIKAFCADQWPTDFVMQRHCIDENSKAREIAQQFDVMKSKDHAVIWAQCLSQWKDKADGMDWVMMAHCLKEQEAALQAIRN</sequence>
<organism evidence="2 3">
    <name type="scientific">Agrobacterium genomosp. 2 str. CFBP 5494</name>
    <dbReference type="NCBI Taxonomy" id="1183436"/>
    <lineage>
        <taxon>Bacteria</taxon>
        <taxon>Pseudomonadati</taxon>
        <taxon>Pseudomonadota</taxon>
        <taxon>Alphaproteobacteria</taxon>
        <taxon>Hyphomicrobiales</taxon>
        <taxon>Rhizobiaceae</taxon>
        <taxon>Rhizobium/Agrobacterium group</taxon>
        <taxon>Agrobacterium</taxon>
        <taxon>Agrobacterium tumefaciens complex</taxon>
    </lineage>
</organism>
<keyword evidence="3" id="KW-1185">Reference proteome</keyword>
<dbReference type="EMBL" id="FBVY01000006">
    <property type="protein sequence ID" value="CUW88598.1"/>
    <property type="molecule type" value="Genomic_DNA"/>
</dbReference>
<dbReference type="AlphaFoldDB" id="A0A9W5AZS9"/>
<name>A0A9W5AZS9_9HYPH</name>
<evidence type="ECO:0000313" key="2">
    <source>
        <dbReference type="EMBL" id="CUW88598.1"/>
    </source>
</evidence>
<proteinExistence type="predicted"/>